<dbReference type="EMBL" id="HACG01012373">
    <property type="protein sequence ID" value="CEK59238.1"/>
    <property type="molecule type" value="Transcribed_RNA"/>
</dbReference>
<protein>
    <submittedName>
        <fullName evidence="1">Uncharacterized protein</fullName>
    </submittedName>
</protein>
<dbReference type="AlphaFoldDB" id="A0A0B6YSL9"/>
<proteinExistence type="predicted"/>
<sequence length="76" mass="8885">MLQNMDQIFGLMARSGIKESRDKKRVSLETSFEIFRWRGIFSHHNGSQSSLDLLPEKHWEMKVVGVMLNISVYNMV</sequence>
<reference evidence="1" key="1">
    <citation type="submission" date="2014-12" db="EMBL/GenBank/DDBJ databases">
        <title>Insight into the proteome of Arion vulgaris.</title>
        <authorList>
            <person name="Aradska J."/>
            <person name="Bulat T."/>
            <person name="Smidak R."/>
            <person name="Sarate P."/>
            <person name="Gangsoo J."/>
            <person name="Sialana F."/>
            <person name="Bilban M."/>
            <person name="Lubec G."/>
        </authorList>
    </citation>
    <scope>NUCLEOTIDE SEQUENCE</scope>
    <source>
        <tissue evidence="1">Skin</tissue>
    </source>
</reference>
<evidence type="ECO:0000313" key="1">
    <source>
        <dbReference type="EMBL" id="CEK59238.1"/>
    </source>
</evidence>
<gene>
    <name evidence="1" type="primary">ORF35644</name>
</gene>
<accession>A0A0B6YSL9</accession>
<organism evidence="1">
    <name type="scientific">Arion vulgaris</name>
    <dbReference type="NCBI Taxonomy" id="1028688"/>
    <lineage>
        <taxon>Eukaryota</taxon>
        <taxon>Metazoa</taxon>
        <taxon>Spiralia</taxon>
        <taxon>Lophotrochozoa</taxon>
        <taxon>Mollusca</taxon>
        <taxon>Gastropoda</taxon>
        <taxon>Heterobranchia</taxon>
        <taxon>Euthyneura</taxon>
        <taxon>Panpulmonata</taxon>
        <taxon>Eupulmonata</taxon>
        <taxon>Stylommatophora</taxon>
        <taxon>Helicina</taxon>
        <taxon>Arionoidea</taxon>
        <taxon>Arionidae</taxon>
        <taxon>Arion</taxon>
    </lineage>
</organism>
<name>A0A0B6YSL9_9EUPU</name>